<dbReference type="PANTHER" id="PTHR19964">
    <property type="entry name" value="MULTIPLE PDZ DOMAIN PROTEIN"/>
    <property type="match status" value="1"/>
</dbReference>
<evidence type="ECO:0000259" key="2">
    <source>
        <dbReference type="PROSITE" id="PS50106"/>
    </source>
</evidence>
<dbReference type="Pfam" id="PF00595">
    <property type="entry name" value="PDZ"/>
    <property type="match status" value="4"/>
</dbReference>
<protein>
    <recommendedName>
        <fullName evidence="2">PDZ domain-containing protein</fullName>
    </recommendedName>
</protein>
<feature type="non-terminal residue" evidence="3">
    <location>
        <position position="1"/>
    </location>
</feature>
<feature type="region of interest" description="Disordered" evidence="1">
    <location>
        <begin position="387"/>
        <end position="417"/>
    </location>
</feature>
<evidence type="ECO:0000313" key="3">
    <source>
        <dbReference type="EMBL" id="JAP50974.1"/>
    </source>
</evidence>
<dbReference type="EMBL" id="GEEE01012251">
    <property type="protein sequence ID" value="JAP50974.1"/>
    <property type="molecule type" value="Transcribed_RNA"/>
</dbReference>
<feature type="compositionally biased region" description="Low complexity" evidence="1">
    <location>
        <begin position="387"/>
        <end position="408"/>
    </location>
</feature>
<feature type="domain" description="PDZ" evidence="2">
    <location>
        <begin position="260"/>
        <end position="346"/>
    </location>
</feature>
<dbReference type="SUPFAM" id="SSF50156">
    <property type="entry name" value="PDZ domain-like"/>
    <property type="match status" value="4"/>
</dbReference>
<feature type="domain" description="PDZ" evidence="2">
    <location>
        <begin position="692"/>
        <end position="770"/>
    </location>
</feature>
<dbReference type="SMART" id="SM00228">
    <property type="entry name" value="PDZ"/>
    <property type="match status" value="4"/>
</dbReference>
<feature type="domain" description="PDZ" evidence="2">
    <location>
        <begin position="515"/>
        <end position="584"/>
    </location>
</feature>
<dbReference type="InterPro" id="IPR051342">
    <property type="entry name" value="PDZ_scaffold"/>
</dbReference>
<organism evidence="3">
    <name type="scientific">Schistocephalus solidus</name>
    <name type="common">Tapeworm</name>
    <dbReference type="NCBI Taxonomy" id="70667"/>
    <lineage>
        <taxon>Eukaryota</taxon>
        <taxon>Metazoa</taxon>
        <taxon>Spiralia</taxon>
        <taxon>Lophotrochozoa</taxon>
        <taxon>Platyhelminthes</taxon>
        <taxon>Cestoda</taxon>
        <taxon>Eucestoda</taxon>
        <taxon>Diphyllobothriidea</taxon>
        <taxon>Diphyllobothriidae</taxon>
        <taxon>Schistocephalus</taxon>
    </lineage>
</organism>
<sequence length="794" mass="85489">PTSSAAMSPLLNASADDHKDEYCDPVQFTCTTPTLSRKRTDTVYFNRSSQRIVRSLRGDSGIFSHEVYYYEPVEENEFDNLQRKYGELSGEIVTVEIVLQDIEELVKTTKARGLGISLCGNRDLNQMAVLVCGLRPGGIADLDGRINVGDQLLELNDHVLYGRSHLNAAPIILSSYSSMLSKATDRSKQGNSQALRFVIRRLPENLTNLACPPITYPSMSQKSSRKSSAETALNASSTTSQQLYPGTPGPPAPGRSIYEEVHVARLLRGKNGFGFAIMDKSFTNEPGIYIKQLVENGPAMLNGTLRAGDRIIRVDWHDALHANYESVLEWLRSARHQVRIVVSRVRLGSRTQRPSDDSVHKLGLRKRLSVPALSSLFSAFIHHSSKKTSMQSTSSPSSAASSCEPSNSLGDEMPPKKLDLLSPDIVSLDLRRASCPEQFAPGFAKKLARRSFLGVVPMASLTQLADPPLIVPPLSGGGGSKTCTGATGWHGISVARNASKHTAARHPILPGQENYIEIARNLAPSLGVSLIGGLETSLGVLQIHEIFPQGVLAKDGRLQPGDRIIAVNHQRLSNMSFENAVSTIVHAFSGLQPIASDADLATLATRTATCASNNPGNRADYYVSLVVERPAGVQTKWYDQEVTVDLLKRPGRGLGICIAERTGPASRSAAALSGGGDAGGAEKPAIAPAQNGLTSGSKRDQAVPTETTSLGVIISDLIKGSIAHTDGRIVIGDQILYINDIDVQNSSREEVATLLKAAQGKITLRLGRLKNQTRLLSAASAFVCCQRQSKKEVS</sequence>
<dbReference type="Gene3D" id="2.30.42.10">
    <property type="match status" value="4"/>
</dbReference>
<gene>
    <name evidence="3" type="ORF">TR120426</name>
</gene>
<dbReference type="PROSITE" id="PS50106">
    <property type="entry name" value="PDZ"/>
    <property type="match status" value="4"/>
</dbReference>
<feature type="region of interest" description="Disordered" evidence="1">
    <location>
        <begin position="668"/>
        <end position="701"/>
    </location>
</feature>
<dbReference type="InterPro" id="IPR001478">
    <property type="entry name" value="PDZ"/>
</dbReference>
<accession>A0A0X3PGN1</accession>
<dbReference type="PANTHER" id="PTHR19964:SF84">
    <property type="entry name" value="LIGAND OF NUMB PROTEIN X 2-LIKE ISOFORM X1"/>
    <property type="match status" value="1"/>
</dbReference>
<proteinExistence type="predicted"/>
<evidence type="ECO:0000256" key="1">
    <source>
        <dbReference type="SAM" id="MobiDB-lite"/>
    </source>
</evidence>
<feature type="compositionally biased region" description="Polar residues" evidence="1">
    <location>
        <begin position="229"/>
        <end position="244"/>
    </location>
</feature>
<feature type="region of interest" description="Disordered" evidence="1">
    <location>
        <begin position="217"/>
        <end position="255"/>
    </location>
</feature>
<reference evidence="3" key="1">
    <citation type="submission" date="2016-01" db="EMBL/GenBank/DDBJ databases">
        <title>Reference transcriptome for the parasite Schistocephalus solidus: insights into the molecular evolution of parasitism.</title>
        <authorList>
            <person name="Hebert F.O."/>
            <person name="Grambauer S."/>
            <person name="Barber I."/>
            <person name="Landry C.R."/>
            <person name="Aubin-Horth N."/>
        </authorList>
    </citation>
    <scope>NUCLEOTIDE SEQUENCE</scope>
</reference>
<feature type="domain" description="PDZ" evidence="2">
    <location>
        <begin position="102"/>
        <end position="172"/>
    </location>
</feature>
<name>A0A0X3PGN1_SCHSO</name>
<dbReference type="AlphaFoldDB" id="A0A0X3PGN1"/>
<dbReference type="InterPro" id="IPR036034">
    <property type="entry name" value="PDZ_sf"/>
</dbReference>